<dbReference type="Proteomes" id="UP000756346">
    <property type="component" value="Unassembled WGS sequence"/>
</dbReference>
<name>A0A9P8Y1P3_9PEZI</name>
<dbReference type="RefSeq" id="XP_046010072.1">
    <property type="nucleotide sequence ID" value="XM_046161977.1"/>
</dbReference>
<reference evidence="1" key="1">
    <citation type="journal article" date="2021" name="Nat. Commun.">
        <title>Genetic determinants of endophytism in the Arabidopsis root mycobiome.</title>
        <authorList>
            <person name="Mesny F."/>
            <person name="Miyauchi S."/>
            <person name="Thiergart T."/>
            <person name="Pickel B."/>
            <person name="Atanasova L."/>
            <person name="Karlsson M."/>
            <person name="Huettel B."/>
            <person name="Barry K.W."/>
            <person name="Haridas S."/>
            <person name="Chen C."/>
            <person name="Bauer D."/>
            <person name="Andreopoulos W."/>
            <person name="Pangilinan J."/>
            <person name="LaButti K."/>
            <person name="Riley R."/>
            <person name="Lipzen A."/>
            <person name="Clum A."/>
            <person name="Drula E."/>
            <person name="Henrissat B."/>
            <person name="Kohler A."/>
            <person name="Grigoriev I.V."/>
            <person name="Martin F.M."/>
            <person name="Hacquard S."/>
        </authorList>
    </citation>
    <scope>NUCLEOTIDE SEQUENCE</scope>
    <source>
        <strain evidence="1">MPI-CAGE-CH-0230</strain>
    </source>
</reference>
<dbReference type="Gene3D" id="3.30.710.10">
    <property type="entry name" value="Potassium Channel Kv1.1, Chain A"/>
    <property type="match status" value="1"/>
</dbReference>
<dbReference type="EMBL" id="JAGTJQ010000007">
    <property type="protein sequence ID" value="KAH7027273.1"/>
    <property type="molecule type" value="Genomic_DNA"/>
</dbReference>
<proteinExistence type="predicted"/>
<keyword evidence="2" id="KW-1185">Reference proteome</keyword>
<dbReference type="InterPro" id="IPR011333">
    <property type="entry name" value="SKP1/BTB/POZ_sf"/>
</dbReference>
<dbReference type="OrthoDB" id="5275938at2759"/>
<protein>
    <recommendedName>
        <fullName evidence="3">BTB domain-containing protein</fullName>
    </recommendedName>
</protein>
<comment type="caution">
    <text evidence="1">The sequence shown here is derived from an EMBL/GenBank/DDBJ whole genome shotgun (WGS) entry which is preliminary data.</text>
</comment>
<evidence type="ECO:0000313" key="2">
    <source>
        <dbReference type="Proteomes" id="UP000756346"/>
    </source>
</evidence>
<organism evidence="1 2">
    <name type="scientific">Microdochium trichocladiopsis</name>
    <dbReference type="NCBI Taxonomy" id="1682393"/>
    <lineage>
        <taxon>Eukaryota</taxon>
        <taxon>Fungi</taxon>
        <taxon>Dikarya</taxon>
        <taxon>Ascomycota</taxon>
        <taxon>Pezizomycotina</taxon>
        <taxon>Sordariomycetes</taxon>
        <taxon>Xylariomycetidae</taxon>
        <taxon>Xylariales</taxon>
        <taxon>Microdochiaceae</taxon>
        <taxon>Microdochium</taxon>
    </lineage>
</organism>
<dbReference type="GeneID" id="70191523"/>
<gene>
    <name evidence="1" type="ORF">B0I36DRAFT_412707</name>
</gene>
<dbReference type="SUPFAM" id="SSF54695">
    <property type="entry name" value="POZ domain"/>
    <property type="match status" value="1"/>
</dbReference>
<evidence type="ECO:0008006" key="3">
    <source>
        <dbReference type="Google" id="ProtNLM"/>
    </source>
</evidence>
<evidence type="ECO:0000313" key="1">
    <source>
        <dbReference type="EMBL" id="KAH7027273.1"/>
    </source>
</evidence>
<sequence>MGSTNIFVRRPEPAIQTIDKRGDLWLLVGEDISSDEHPAANFQVCSRTLARCSPVFDRMLFGGFVESKKTGSMAGQDAWTIDLPEDEPTYVKHLLDLIHGNLNTLGPQNQSDEERIRFLYGVVWVADKYAALPAIRSYVAYEAILTILLKKVSKTNDDGHSQFILHEILPIHLQDTIGEAHEQALEELLRPTKTALGMLSARIQQGVTASNAQPRNKTKSKKAGYAARQNPELVELLREEDLWPLPEATTTTLSPEDLALRLHNIAKKLDGILNRAELPSRAKSQWFDAFFFSYHHLSKYVYKATPQEINFMNTQRNRLGMSGSGSGSWKKWAYPA</sequence>
<dbReference type="AlphaFoldDB" id="A0A9P8Y1P3"/>
<accession>A0A9P8Y1P3</accession>